<dbReference type="Gene3D" id="1.10.10.10">
    <property type="entry name" value="Winged helix-like DNA-binding domain superfamily/Winged helix DNA-binding domain"/>
    <property type="match status" value="1"/>
</dbReference>
<evidence type="ECO:0000313" key="2">
    <source>
        <dbReference type="Proteomes" id="UP001520654"/>
    </source>
</evidence>
<comment type="caution">
    <text evidence="1">The sequence shown here is derived from an EMBL/GenBank/DDBJ whole genome shotgun (WGS) entry which is preliminary data.</text>
</comment>
<evidence type="ECO:0000313" key="1">
    <source>
        <dbReference type="EMBL" id="MCC0100234.1"/>
    </source>
</evidence>
<keyword evidence="2" id="KW-1185">Reference proteome</keyword>
<dbReference type="InterPro" id="IPR051797">
    <property type="entry name" value="TrmB-like"/>
</dbReference>
<sequence>MTEPNLRFLGVESEDEETYRLLLRRGRFSRTEVADQLEQDREDTETAQDAESAYLRLTQLGLATETPGGLAPVSPAKAVEGLVERQVARLRGELEERAATSAVVDSLLAEHDKSLAHAAHAPHVSGTTQHIEGMASVRAAIDELTFFTRTESLTTSPTGILSPESISHARLLDSRILRRKVHMRTLMAAPALEDATTMNYLYELASQGAEIRISYEPLERLIICDRCAALTPIDPAHTSKGAILTRDPGLVSALVSLFERMWNSAQELPASAHGEATEAGFVNAFQRQILSSLYTAEKDEIGARELGIAVRTYRKHVAALIQRLGATNRFQAALLARERGWI</sequence>
<dbReference type="PANTHER" id="PTHR34293">
    <property type="entry name" value="HTH-TYPE TRANSCRIPTIONAL REGULATOR TRMBL2"/>
    <property type="match status" value="1"/>
</dbReference>
<organism evidence="1 2">
    <name type="scientific">Streptomyces flavotricini</name>
    <dbReference type="NCBI Taxonomy" id="66888"/>
    <lineage>
        <taxon>Bacteria</taxon>
        <taxon>Bacillati</taxon>
        <taxon>Actinomycetota</taxon>
        <taxon>Actinomycetes</taxon>
        <taxon>Kitasatosporales</taxon>
        <taxon>Streptomycetaceae</taxon>
        <taxon>Streptomyces</taxon>
    </lineage>
</organism>
<dbReference type="RefSeq" id="WP_229343599.1">
    <property type="nucleotide sequence ID" value="NZ_JAINUL010000001.1"/>
</dbReference>
<gene>
    <name evidence="1" type="ORF">K7B10_36750</name>
</gene>
<dbReference type="EMBL" id="JAINUL010000001">
    <property type="protein sequence ID" value="MCC0100234.1"/>
    <property type="molecule type" value="Genomic_DNA"/>
</dbReference>
<dbReference type="Proteomes" id="UP001520654">
    <property type="component" value="Unassembled WGS sequence"/>
</dbReference>
<name>A0ABS8EH12_9ACTN</name>
<dbReference type="InterPro" id="IPR016032">
    <property type="entry name" value="Sig_transdc_resp-reg_C-effctor"/>
</dbReference>
<dbReference type="SUPFAM" id="SSF46894">
    <property type="entry name" value="C-terminal effector domain of the bipartite response regulators"/>
    <property type="match status" value="1"/>
</dbReference>
<proteinExistence type="predicted"/>
<dbReference type="PANTHER" id="PTHR34293:SF1">
    <property type="entry name" value="HTH-TYPE TRANSCRIPTIONAL REGULATOR TRMBL2"/>
    <property type="match status" value="1"/>
</dbReference>
<dbReference type="InterPro" id="IPR036388">
    <property type="entry name" value="WH-like_DNA-bd_sf"/>
</dbReference>
<reference evidence="1 2" key="1">
    <citation type="submission" date="2021-08" db="EMBL/GenBank/DDBJ databases">
        <title>Genomic Architecture of Streptomyces flavotricini NGL1 and Streptomyces erythrochromogenes HMS4 With Differential Plant Beneficial attributes and laccase production capabilities.</title>
        <authorList>
            <person name="Salwan R."/>
            <person name="Kaur R."/>
            <person name="Sharma V."/>
        </authorList>
    </citation>
    <scope>NUCLEOTIDE SEQUENCE [LARGE SCALE GENOMIC DNA]</scope>
    <source>
        <strain evidence="1 2">NGL1</strain>
    </source>
</reference>
<protein>
    <submittedName>
        <fullName evidence="1">Helix-turn-helix transcriptional regulator</fullName>
    </submittedName>
</protein>
<accession>A0ABS8EH12</accession>